<name>A0A015YA37_BACFG</name>
<dbReference type="Proteomes" id="UP000022082">
    <property type="component" value="Unassembled WGS sequence"/>
</dbReference>
<evidence type="ECO:0000259" key="1">
    <source>
        <dbReference type="Pfam" id="PF04717"/>
    </source>
</evidence>
<accession>A0A015YA37</accession>
<sequence length="616" mass="67578">MASTNLDAVSVEIKVAGKVCDYVTMELFQSVSTHHRFKIKVNYRPDKPSVWAIGPDVIFKQLGEKVSIIMTHHESGEKTEFHGLISDIHVEGFDGNQGFVILEGGSPTILLDRDPAMDCYVEQNLNTIVSDILDKSGVKMNVTNNPKHTDIIPYVARYKETSYGFLSRLLRSYGEWFYYNGETLQIGDPEIDTESRAGYDVDLTSVNINATIRSLNHSTYEFDPVNDKFYYDYSGTPKGATLGSRSAEKCSEPIFPTEARLPSIRPAYSAMDLEHYGDAGFHRNYSQLSQMRATSRYCGIRLGELVVTRVPESFPGVKIPDLGRYRITEITHTVNSKGQYSNTFCGVPGGTPVMPWGDAVMPVAYPEMARVLSNDDPKNQGRVKVQFMWQEIDGGESYWMRVQSPDAGKSEQVAKNRGFVFIPEPGDLVMVGFEQGNPDRPYVTGSLFYKANSEGAGTDNSVKSIRTRSGHTLEFNDDEGGNWGITIKDGNGCILHLDTKGKNIEITAPETLSLTAKNVSINAEENVQIAAKQNIDVTAEADINIAAKGNLMQQTDGDLSVSAKGSINAEAKTDVSLSGQNTTVDGKTKVTVSGAETLVSGKMTTVQGAAHKIDVM</sequence>
<dbReference type="Gene3D" id="3.55.50.10">
    <property type="entry name" value="Baseplate protein-like domains"/>
    <property type="match status" value="1"/>
</dbReference>
<dbReference type="Gene3D" id="2.30.110.50">
    <property type="match status" value="1"/>
</dbReference>
<dbReference type="Pfam" id="PF04717">
    <property type="entry name" value="Phage_base_V"/>
    <property type="match status" value="1"/>
</dbReference>
<comment type="caution">
    <text evidence="2">The sequence shown here is derived from an EMBL/GenBank/DDBJ whole genome shotgun (WGS) entry which is preliminary data.</text>
</comment>
<dbReference type="AlphaFoldDB" id="A0A015YA37"/>
<dbReference type="EMBL" id="JGDJ01000190">
    <property type="protein sequence ID" value="EXZ28807.1"/>
    <property type="molecule type" value="Genomic_DNA"/>
</dbReference>
<dbReference type="InterPro" id="IPR006531">
    <property type="entry name" value="Gp5/Vgr_OB"/>
</dbReference>
<evidence type="ECO:0000313" key="2">
    <source>
        <dbReference type="EMBL" id="EXZ28807.1"/>
    </source>
</evidence>
<evidence type="ECO:0000313" key="3">
    <source>
        <dbReference type="Proteomes" id="UP000022082"/>
    </source>
</evidence>
<dbReference type="SUPFAM" id="SSF69255">
    <property type="entry name" value="gp5 N-terminal domain-like"/>
    <property type="match status" value="1"/>
</dbReference>
<dbReference type="Pfam" id="PF05954">
    <property type="entry name" value="Phage_GPD"/>
    <property type="match status" value="1"/>
</dbReference>
<proteinExistence type="predicted"/>
<dbReference type="SUPFAM" id="SSF69349">
    <property type="entry name" value="Phage fibre proteins"/>
    <property type="match status" value="1"/>
</dbReference>
<reference evidence="2 3" key="1">
    <citation type="submission" date="2014-02" db="EMBL/GenBank/DDBJ databases">
        <authorList>
            <person name="Sears C."/>
            <person name="Carroll K."/>
            <person name="Sack B.R."/>
            <person name="Qadri F."/>
            <person name="Myers L.L."/>
            <person name="Chung G.-T."/>
            <person name="Escheverria P."/>
            <person name="Fraser C.M."/>
            <person name="Sadzewicz L."/>
            <person name="Shefchek K.A."/>
            <person name="Tallon L."/>
            <person name="Das S.P."/>
            <person name="Daugherty S."/>
            <person name="Mongodin E.F."/>
        </authorList>
    </citation>
    <scope>NUCLEOTIDE SEQUENCE [LARGE SCALE GENOMIC DNA]</scope>
    <source>
        <strain evidence="2 3">S36L11</strain>
    </source>
</reference>
<dbReference type="RefSeq" id="WP_032556646.1">
    <property type="nucleotide sequence ID" value="NZ_JGDJ01000190.1"/>
</dbReference>
<dbReference type="Gene3D" id="2.40.50.230">
    <property type="entry name" value="Gp5 N-terminal domain"/>
    <property type="match status" value="1"/>
</dbReference>
<organism evidence="2 3">
    <name type="scientific">Bacteroides fragilis str. S36L11</name>
    <dbReference type="NCBI Taxonomy" id="1339327"/>
    <lineage>
        <taxon>Bacteria</taxon>
        <taxon>Pseudomonadati</taxon>
        <taxon>Bacteroidota</taxon>
        <taxon>Bacteroidia</taxon>
        <taxon>Bacteroidales</taxon>
        <taxon>Bacteroidaceae</taxon>
        <taxon>Bacteroides</taxon>
    </lineage>
</organism>
<dbReference type="PATRIC" id="fig|1339327.3.peg.2620"/>
<feature type="domain" description="Gp5/Type VI secretion system Vgr protein OB-fold" evidence="1">
    <location>
        <begin position="369"/>
        <end position="448"/>
    </location>
</feature>
<dbReference type="SUPFAM" id="SSF69279">
    <property type="entry name" value="Phage tail proteins"/>
    <property type="match status" value="1"/>
</dbReference>
<gene>
    <name evidence="2" type="ORF">M136_1990</name>
</gene>
<protein>
    <submittedName>
        <fullName evidence="2">Phage late control D family protein</fullName>
    </submittedName>
</protein>
<dbReference type="InterPro" id="IPR037026">
    <property type="entry name" value="Vgr_OB-fold_dom_sf"/>
</dbReference>